<keyword evidence="2" id="KW-0472">Membrane</keyword>
<reference evidence="4" key="1">
    <citation type="journal article" date="2017" name="Nat. Ecol. Evol.">
        <title>Genome expansion and lineage-specific genetic innovations in the forest pathogenic fungi Armillaria.</title>
        <authorList>
            <person name="Sipos G."/>
            <person name="Prasanna A.N."/>
            <person name="Walter M.C."/>
            <person name="O'Connor E."/>
            <person name="Balint B."/>
            <person name="Krizsan K."/>
            <person name="Kiss B."/>
            <person name="Hess J."/>
            <person name="Varga T."/>
            <person name="Slot J."/>
            <person name="Riley R."/>
            <person name="Boka B."/>
            <person name="Rigling D."/>
            <person name="Barry K."/>
            <person name="Lee J."/>
            <person name="Mihaltcheva S."/>
            <person name="LaButti K."/>
            <person name="Lipzen A."/>
            <person name="Waldron R."/>
            <person name="Moloney N.M."/>
            <person name="Sperisen C."/>
            <person name="Kredics L."/>
            <person name="Vagvoelgyi C."/>
            <person name="Patrignani A."/>
            <person name="Fitzpatrick D."/>
            <person name="Nagy I."/>
            <person name="Doyle S."/>
            <person name="Anderson J.B."/>
            <person name="Grigoriev I.V."/>
            <person name="Gueldener U."/>
            <person name="Muensterkoetter M."/>
            <person name="Nagy L.G."/>
        </authorList>
    </citation>
    <scope>NUCLEOTIDE SEQUENCE [LARGE SCALE GENOMIC DNA]</scope>
    <source>
        <strain evidence="4">C18/9</strain>
    </source>
</reference>
<protein>
    <submittedName>
        <fullName evidence="3">Uncharacterized protein</fullName>
    </submittedName>
</protein>
<evidence type="ECO:0000313" key="4">
    <source>
        <dbReference type="Proteomes" id="UP000219338"/>
    </source>
</evidence>
<evidence type="ECO:0000313" key="3">
    <source>
        <dbReference type="EMBL" id="SJL14121.1"/>
    </source>
</evidence>
<accession>A0A284RZC9</accession>
<dbReference type="OMA" id="IERWNSI"/>
<dbReference type="AlphaFoldDB" id="A0A284RZC9"/>
<sequence length="314" mass="34592">MPAVHVSPRKTESDPSPADGTDIALISGILGGVAGVFFLALLARCIIIRRRTQKSRCKHKPRSIEPFPYQTTPFEISESSGLIPLLRTESHPYSRESLNSTLHDYSRPPITQPAWDSHQYTYITPEDHLPQVPPPAPYLTQSLFKADSFLPSLHTSSDNDCSPPSPLSGILPSPGFHQEPVKSLQLSPKHLPRLVIPNAASMPKSSRAIENSKDDQRIPSEQSSASEYSQPSASSSFIQQSFQGQDMAPPPVPPLPDYIVMQGRFQDEPAGLGRTNTIAIASLLKDRAKRDENLLRTPSNISHIERWNSIAVLL</sequence>
<feature type="region of interest" description="Disordered" evidence="1">
    <location>
        <begin position="198"/>
        <end position="255"/>
    </location>
</feature>
<dbReference type="EMBL" id="FUEG01000022">
    <property type="protein sequence ID" value="SJL14121.1"/>
    <property type="molecule type" value="Genomic_DNA"/>
</dbReference>
<dbReference type="Proteomes" id="UP000219338">
    <property type="component" value="Unassembled WGS sequence"/>
</dbReference>
<feature type="transmembrane region" description="Helical" evidence="2">
    <location>
        <begin position="23"/>
        <end position="47"/>
    </location>
</feature>
<gene>
    <name evidence="3" type="ORF">ARMOST_17576</name>
</gene>
<feature type="compositionally biased region" description="Low complexity" evidence="1">
    <location>
        <begin position="219"/>
        <end position="245"/>
    </location>
</feature>
<evidence type="ECO:0000256" key="2">
    <source>
        <dbReference type="SAM" id="Phobius"/>
    </source>
</evidence>
<dbReference type="OrthoDB" id="2955680at2759"/>
<proteinExistence type="predicted"/>
<keyword evidence="2" id="KW-0812">Transmembrane</keyword>
<feature type="region of interest" description="Disordered" evidence="1">
    <location>
        <begin position="154"/>
        <end position="182"/>
    </location>
</feature>
<name>A0A284RZC9_ARMOS</name>
<keyword evidence="4" id="KW-1185">Reference proteome</keyword>
<evidence type="ECO:0000256" key="1">
    <source>
        <dbReference type="SAM" id="MobiDB-lite"/>
    </source>
</evidence>
<keyword evidence="2" id="KW-1133">Transmembrane helix</keyword>
<organism evidence="3 4">
    <name type="scientific">Armillaria ostoyae</name>
    <name type="common">Armillaria root rot fungus</name>
    <dbReference type="NCBI Taxonomy" id="47428"/>
    <lineage>
        <taxon>Eukaryota</taxon>
        <taxon>Fungi</taxon>
        <taxon>Dikarya</taxon>
        <taxon>Basidiomycota</taxon>
        <taxon>Agaricomycotina</taxon>
        <taxon>Agaricomycetes</taxon>
        <taxon>Agaricomycetidae</taxon>
        <taxon>Agaricales</taxon>
        <taxon>Marasmiineae</taxon>
        <taxon>Physalacriaceae</taxon>
        <taxon>Armillaria</taxon>
    </lineage>
</organism>